<dbReference type="SUPFAM" id="SSF48452">
    <property type="entry name" value="TPR-like"/>
    <property type="match status" value="1"/>
</dbReference>
<dbReference type="Gene3D" id="1.25.40.10">
    <property type="entry name" value="Tetratricopeptide repeat domain"/>
    <property type="match status" value="1"/>
</dbReference>
<keyword evidence="2" id="KW-1185">Reference proteome</keyword>
<gene>
    <name evidence="1" type="ORF">RF11_02711</name>
</gene>
<organism evidence="1 2">
    <name type="scientific">Thelohanellus kitauei</name>
    <name type="common">Myxosporean</name>
    <dbReference type="NCBI Taxonomy" id="669202"/>
    <lineage>
        <taxon>Eukaryota</taxon>
        <taxon>Metazoa</taxon>
        <taxon>Cnidaria</taxon>
        <taxon>Myxozoa</taxon>
        <taxon>Myxosporea</taxon>
        <taxon>Bivalvulida</taxon>
        <taxon>Platysporina</taxon>
        <taxon>Myxobolidae</taxon>
        <taxon>Thelohanellus</taxon>
    </lineage>
</organism>
<evidence type="ECO:0000313" key="1">
    <source>
        <dbReference type="EMBL" id="KII65291.1"/>
    </source>
</evidence>
<accession>A0A0C2MDR8</accession>
<protein>
    <submittedName>
        <fullName evidence="1">Uncharacterized protein</fullName>
    </submittedName>
</protein>
<name>A0A0C2MDR8_THEKT</name>
<dbReference type="EMBL" id="JWZT01003910">
    <property type="protein sequence ID" value="KII65291.1"/>
    <property type="molecule type" value="Genomic_DNA"/>
</dbReference>
<dbReference type="Pfam" id="PF14938">
    <property type="entry name" value="SNAP"/>
    <property type="match status" value="1"/>
</dbReference>
<evidence type="ECO:0000313" key="2">
    <source>
        <dbReference type="Proteomes" id="UP000031668"/>
    </source>
</evidence>
<proteinExistence type="predicted"/>
<dbReference type="AlphaFoldDB" id="A0A0C2MDR8"/>
<dbReference type="Proteomes" id="UP000031668">
    <property type="component" value="Unassembled WGS sequence"/>
</dbReference>
<sequence length="248" mass="28529">MKAHDIFVQAARIYFRLSDNENAGYVIHEAGGIAENDLHESCRAIRHYDKAGDCYLGINNVFSIEIYDKAISLLFKKAQDFSEDIVIRLYLSGIDKSLISTFIENVTKLYENSEKNNFFNKNKFNQGKYLFILEDYEPSLEHFNDVILNTADNDSDKELTEQCSIYACLVAILSKGPEALKYIDEIGQISKDFMQSPQYSIVKRIGESVQNKSCVELENSAKDLSIYSRNARLFYDRTKDRIRMSLTK</sequence>
<reference evidence="1 2" key="1">
    <citation type="journal article" date="2014" name="Genome Biol. Evol.">
        <title>The genome of the myxosporean Thelohanellus kitauei shows adaptations to nutrient acquisition within its fish host.</title>
        <authorList>
            <person name="Yang Y."/>
            <person name="Xiong J."/>
            <person name="Zhou Z."/>
            <person name="Huo F."/>
            <person name="Miao W."/>
            <person name="Ran C."/>
            <person name="Liu Y."/>
            <person name="Zhang J."/>
            <person name="Feng J."/>
            <person name="Wang M."/>
            <person name="Wang M."/>
            <person name="Wang L."/>
            <person name="Yao B."/>
        </authorList>
    </citation>
    <scope>NUCLEOTIDE SEQUENCE [LARGE SCALE GENOMIC DNA]</scope>
    <source>
        <strain evidence="1">Wuqing</strain>
    </source>
</reference>
<dbReference type="OrthoDB" id="9984275at2759"/>
<comment type="caution">
    <text evidence="1">The sequence shown here is derived from an EMBL/GenBank/DDBJ whole genome shotgun (WGS) entry which is preliminary data.</text>
</comment>
<dbReference type="InterPro" id="IPR011990">
    <property type="entry name" value="TPR-like_helical_dom_sf"/>
</dbReference>